<comment type="caution">
    <text evidence="1">The sequence shown here is derived from an EMBL/GenBank/DDBJ whole genome shotgun (WGS) entry which is preliminary data.</text>
</comment>
<dbReference type="EMBL" id="VUJU01010800">
    <property type="protein sequence ID" value="KAF0712957.1"/>
    <property type="molecule type" value="Genomic_DNA"/>
</dbReference>
<name>A0A6G0VXI3_APHCR</name>
<evidence type="ECO:0000313" key="1">
    <source>
        <dbReference type="EMBL" id="KAF0712957.1"/>
    </source>
</evidence>
<gene>
    <name evidence="1" type="ORF">FWK35_00027447</name>
</gene>
<keyword evidence="2" id="KW-1185">Reference proteome</keyword>
<dbReference type="OrthoDB" id="6608753at2759"/>
<sequence length="152" mass="17241">MTNLSEFPGPETEPNLNVDEIFKGFFETAITDAKTLFELVTDVLSKLTLNIPNCRGQCYDGAANVSGHKSGLQKRINDLVPRALYVYYTAHTLNLVVQDAMLNVERSRDFLFLVRSIIVFVRNSPKRQAIFNSLQVELELTSRSLRPFCPTR</sequence>
<accession>A0A6G0VXI3</accession>
<proteinExistence type="predicted"/>
<protein>
    <submittedName>
        <fullName evidence="1">Uncharacterized protein</fullName>
    </submittedName>
</protein>
<dbReference type="PANTHER" id="PTHR45749">
    <property type="match status" value="1"/>
</dbReference>
<reference evidence="1 2" key="1">
    <citation type="submission" date="2019-08" db="EMBL/GenBank/DDBJ databases">
        <title>Whole genome of Aphis craccivora.</title>
        <authorList>
            <person name="Voronova N.V."/>
            <person name="Shulinski R.S."/>
            <person name="Bandarenka Y.V."/>
            <person name="Zhorov D.G."/>
            <person name="Warner D."/>
        </authorList>
    </citation>
    <scope>NUCLEOTIDE SEQUENCE [LARGE SCALE GENOMIC DNA]</scope>
    <source>
        <strain evidence="1">180601</strain>
        <tissue evidence="1">Whole Body</tissue>
    </source>
</reference>
<dbReference type="AlphaFoldDB" id="A0A6G0VXI3"/>
<evidence type="ECO:0000313" key="2">
    <source>
        <dbReference type="Proteomes" id="UP000478052"/>
    </source>
</evidence>
<dbReference type="Proteomes" id="UP000478052">
    <property type="component" value="Unassembled WGS sequence"/>
</dbReference>
<organism evidence="1 2">
    <name type="scientific">Aphis craccivora</name>
    <name type="common">Cowpea aphid</name>
    <dbReference type="NCBI Taxonomy" id="307492"/>
    <lineage>
        <taxon>Eukaryota</taxon>
        <taxon>Metazoa</taxon>
        <taxon>Ecdysozoa</taxon>
        <taxon>Arthropoda</taxon>
        <taxon>Hexapoda</taxon>
        <taxon>Insecta</taxon>
        <taxon>Pterygota</taxon>
        <taxon>Neoptera</taxon>
        <taxon>Paraneoptera</taxon>
        <taxon>Hemiptera</taxon>
        <taxon>Sternorrhyncha</taxon>
        <taxon>Aphidomorpha</taxon>
        <taxon>Aphidoidea</taxon>
        <taxon>Aphididae</taxon>
        <taxon>Aphidini</taxon>
        <taxon>Aphis</taxon>
        <taxon>Aphis</taxon>
    </lineage>
</organism>
<dbReference type="PANTHER" id="PTHR45749:SF21">
    <property type="entry name" value="DUF4371 DOMAIN-CONTAINING PROTEIN"/>
    <property type="match status" value="1"/>
</dbReference>
<dbReference type="SUPFAM" id="SSF53098">
    <property type="entry name" value="Ribonuclease H-like"/>
    <property type="match status" value="1"/>
</dbReference>
<dbReference type="InterPro" id="IPR012337">
    <property type="entry name" value="RNaseH-like_sf"/>
</dbReference>